<evidence type="ECO:0000313" key="4">
    <source>
        <dbReference type="Proteomes" id="UP000186684"/>
    </source>
</evidence>
<organism evidence="3 4">
    <name type="scientific">Roseivivax lentus</name>
    <dbReference type="NCBI Taxonomy" id="633194"/>
    <lineage>
        <taxon>Bacteria</taxon>
        <taxon>Pseudomonadati</taxon>
        <taxon>Pseudomonadota</taxon>
        <taxon>Alphaproteobacteria</taxon>
        <taxon>Rhodobacterales</taxon>
        <taxon>Roseobacteraceae</taxon>
        <taxon>Roseivivax</taxon>
    </lineage>
</organism>
<accession>A0A1N7PIF3</accession>
<dbReference type="STRING" id="633194.SAMN05421759_11610"/>
<gene>
    <name evidence="3" type="ORF">SAMN05421759_11610</name>
</gene>
<reference evidence="4" key="1">
    <citation type="submission" date="2017-01" db="EMBL/GenBank/DDBJ databases">
        <authorList>
            <person name="Varghese N."/>
            <person name="Submissions S."/>
        </authorList>
    </citation>
    <scope>NUCLEOTIDE SEQUENCE [LARGE SCALE GENOMIC DNA]</scope>
    <source>
        <strain evidence="4">DSM 29430</strain>
    </source>
</reference>
<keyword evidence="4" id="KW-1185">Reference proteome</keyword>
<dbReference type="InterPro" id="IPR054586">
    <property type="entry name" value="MACPF_1_fungal"/>
</dbReference>
<dbReference type="AlphaFoldDB" id="A0A1N7PIF3"/>
<dbReference type="EMBL" id="FTOQ01000016">
    <property type="protein sequence ID" value="SIT10297.1"/>
    <property type="molecule type" value="Genomic_DNA"/>
</dbReference>
<feature type="compositionally biased region" description="Basic and acidic residues" evidence="1">
    <location>
        <begin position="23"/>
        <end position="47"/>
    </location>
</feature>
<dbReference type="Pfam" id="PF22693">
    <property type="entry name" value="MACPF_1"/>
    <property type="match status" value="1"/>
</dbReference>
<dbReference type="OrthoDB" id="596240at2"/>
<feature type="region of interest" description="Disordered" evidence="1">
    <location>
        <begin position="22"/>
        <end position="50"/>
    </location>
</feature>
<dbReference type="Proteomes" id="UP000186684">
    <property type="component" value="Unassembled WGS sequence"/>
</dbReference>
<evidence type="ECO:0000259" key="2">
    <source>
        <dbReference type="Pfam" id="PF22693"/>
    </source>
</evidence>
<name>A0A1N7PIF3_9RHOB</name>
<evidence type="ECO:0000313" key="3">
    <source>
        <dbReference type="EMBL" id="SIT10297.1"/>
    </source>
</evidence>
<proteinExistence type="predicted"/>
<feature type="domain" description="MACPF-like" evidence="2">
    <location>
        <begin position="148"/>
        <end position="367"/>
    </location>
</feature>
<protein>
    <recommendedName>
        <fullName evidence="2">MACPF-like domain-containing protein</fullName>
    </recommendedName>
</protein>
<sequence>MTEIDKVASKIKNVAAEAQAKLAEIEHKTDPKRTPEFAGPVEHKSLDDMLPEGHPIDVSIPTIEYDGVSFALPKEGVAIPDGERAPHPHNLKLEDWLIIARSSEMLRGVDMNALLGFGSVSMSRAYPLMWKKTKSDSFVTTAEPSTSRTEAHETKQGRDIAMAGASEIGAHVGTPWVSAAARQKSSDSSGSSVAGKIVYMVARYRVPYCWVDLERCTLLSPAFIDAVRSALMRRRNEDKITALKEVFELYGHTVPKRVLLGGTIAFSSRTTLSAQKSISKAEDEFSAKVAGKVRSLEAGGEIFNSESTEAGSEEDHSSETVDFKVSGGDVSYVNNVPAWLPTNKDPNNWIVIEREGVVRLLDLLKDQQPELSAEVETIWQRYRRESWGSYEPPLDEPLPVMENGRFKILRSDGRALSWKKKSKDRDFINSDDLDYKKVVRFPSDEVANVHIPYQEVEITQNLKGNAPLFAPRRDNADPEAKGLLWKLVYSGKTTQGQGKGRPIYAIVAATKEHEPSRPLTYDPSQPWPGANSLSLGVEQIAAGFRYDCFLFDERFVKGYRAIAPSDHKASWVVACIDGPRHVLHSVYTAGNLFGAAENTFEFLSGVADASDPVANAAVDTTLFTLERYDPN</sequence>
<dbReference type="RefSeq" id="WP_143526267.1">
    <property type="nucleotide sequence ID" value="NZ_FTOQ01000016.1"/>
</dbReference>
<evidence type="ECO:0000256" key="1">
    <source>
        <dbReference type="SAM" id="MobiDB-lite"/>
    </source>
</evidence>